<sequence length="53" mass="5885">MMSNHASVGFVISILEHPEKIDKTSIPDSLSQTCRGWNDFSNTNFVDEIDSGL</sequence>
<dbReference type="Gene3D" id="2.60.40.420">
    <property type="entry name" value="Cupredoxins - blue copper proteins"/>
    <property type="match status" value="1"/>
</dbReference>
<accession>A0A370C852</accession>
<proteinExistence type="predicted"/>
<name>A0A370C852_ASPNG</name>
<dbReference type="AlphaFoldDB" id="A0A370C852"/>
<dbReference type="InterPro" id="IPR008972">
    <property type="entry name" value="Cupredoxin"/>
</dbReference>
<evidence type="ECO:0000313" key="1">
    <source>
        <dbReference type="EMBL" id="RDH23978.1"/>
    </source>
</evidence>
<gene>
    <name evidence="1" type="ORF">M747DRAFT_293085</name>
</gene>
<dbReference type="Proteomes" id="UP000253845">
    <property type="component" value="Unassembled WGS sequence"/>
</dbReference>
<organism evidence="1 2">
    <name type="scientific">Aspergillus niger ATCC 13496</name>
    <dbReference type="NCBI Taxonomy" id="1353008"/>
    <lineage>
        <taxon>Eukaryota</taxon>
        <taxon>Fungi</taxon>
        <taxon>Dikarya</taxon>
        <taxon>Ascomycota</taxon>
        <taxon>Pezizomycotina</taxon>
        <taxon>Eurotiomycetes</taxon>
        <taxon>Eurotiomycetidae</taxon>
        <taxon>Eurotiales</taxon>
        <taxon>Aspergillaceae</taxon>
        <taxon>Aspergillus</taxon>
        <taxon>Aspergillus subgen. Circumdati</taxon>
    </lineage>
</organism>
<dbReference type="VEuPathDB" id="FungiDB:M747DRAFT_293085"/>
<evidence type="ECO:0000313" key="2">
    <source>
        <dbReference type="Proteomes" id="UP000253845"/>
    </source>
</evidence>
<protein>
    <submittedName>
        <fullName evidence="1">Uncharacterized protein</fullName>
    </submittedName>
</protein>
<reference evidence="1 2" key="1">
    <citation type="submission" date="2018-07" db="EMBL/GenBank/DDBJ databases">
        <title>Section-level genome sequencing of Aspergillus section Nigri to investigate inter- and intra-species variation.</title>
        <authorList>
            <consortium name="DOE Joint Genome Institute"/>
            <person name="Vesth T.C."/>
            <person name="Nybo J.L."/>
            <person name="Theobald S."/>
            <person name="Frisvad J.C."/>
            <person name="Larsen T.O."/>
            <person name="Nielsen K.F."/>
            <person name="Hoof J.B."/>
            <person name="Brandl J."/>
            <person name="Salamov A."/>
            <person name="Riley R."/>
            <person name="Gladden J.M."/>
            <person name="Phatale P."/>
            <person name="Nielsen M.T."/>
            <person name="Lyhne E.K."/>
            <person name="Kogle M.E."/>
            <person name="Strasser K."/>
            <person name="McDonnell E."/>
            <person name="Barry K."/>
            <person name="Clum A."/>
            <person name="Chen C."/>
            <person name="Nolan M."/>
            <person name="Sandor L."/>
            <person name="Kuo A."/>
            <person name="Lipzen A."/>
            <person name="Hainaut M."/>
            <person name="Drula E."/>
            <person name="Tsang A."/>
            <person name="Magnuson J.K."/>
            <person name="Henrissat B."/>
            <person name="Wiebenga A."/>
            <person name="Simmons B.A."/>
            <person name="Makela M.R."/>
            <person name="De vries R.P."/>
            <person name="Grigoriev I.V."/>
            <person name="Mortensen U.H."/>
            <person name="Baker S.E."/>
            <person name="Andersen M.R."/>
        </authorList>
    </citation>
    <scope>NUCLEOTIDE SEQUENCE [LARGE SCALE GENOMIC DNA]</scope>
    <source>
        <strain evidence="1 2">ATCC 13496</strain>
    </source>
</reference>
<dbReference type="EMBL" id="KZ851903">
    <property type="protein sequence ID" value="RDH23978.1"/>
    <property type="molecule type" value="Genomic_DNA"/>
</dbReference>